<dbReference type="GeneID" id="87955855"/>
<feature type="compositionally biased region" description="Polar residues" evidence="1">
    <location>
        <begin position="60"/>
        <end position="79"/>
    </location>
</feature>
<feature type="region of interest" description="Disordered" evidence="1">
    <location>
        <begin position="1"/>
        <end position="106"/>
    </location>
</feature>
<proteinExistence type="predicted"/>
<sequence length="106" mass="11366">MPSTSTAASSRPGSARKSSTPRRINSPSNAEGYFSFPVFEHVQKDDATTSKGTNEDDTHNQNNSEGTHLSKSETTATYNSQNSGASSTSSMKPGFLRQLSSVFKTK</sequence>
<evidence type="ECO:0000313" key="3">
    <source>
        <dbReference type="Proteomes" id="UP001329825"/>
    </source>
</evidence>
<keyword evidence="3" id="KW-1185">Reference proteome</keyword>
<evidence type="ECO:0000256" key="1">
    <source>
        <dbReference type="SAM" id="MobiDB-lite"/>
    </source>
</evidence>
<name>A0ABZ1CYC3_9TREE</name>
<dbReference type="EMBL" id="CP141884">
    <property type="protein sequence ID" value="WRT66761.1"/>
    <property type="molecule type" value="Genomic_DNA"/>
</dbReference>
<dbReference type="RefSeq" id="XP_062791501.1">
    <property type="nucleotide sequence ID" value="XM_062935450.1"/>
</dbReference>
<organism evidence="2 3">
    <name type="scientific">Kwoniella shivajii</name>
    <dbReference type="NCBI Taxonomy" id="564305"/>
    <lineage>
        <taxon>Eukaryota</taxon>
        <taxon>Fungi</taxon>
        <taxon>Dikarya</taxon>
        <taxon>Basidiomycota</taxon>
        <taxon>Agaricomycotina</taxon>
        <taxon>Tremellomycetes</taxon>
        <taxon>Tremellales</taxon>
        <taxon>Cryptococcaceae</taxon>
        <taxon>Kwoniella</taxon>
    </lineage>
</organism>
<dbReference type="Proteomes" id="UP001329825">
    <property type="component" value="Chromosome 4"/>
</dbReference>
<feature type="compositionally biased region" description="Basic and acidic residues" evidence="1">
    <location>
        <begin position="41"/>
        <end position="59"/>
    </location>
</feature>
<gene>
    <name evidence="2" type="ORF">IL334_003724</name>
</gene>
<protein>
    <submittedName>
        <fullName evidence="2">Uncharacterized protein</fullName>
    </submittedName>
</protein>
<evidence type="ECO:0000313" key="2">
    <source>
        <dbReference type="EMBL" id="WRT66761.1"/>
    </source>
</evidence>
<accession>A0ABZ1CYC3</accession>
<feature type="compositionally biased region" description="Low complexity" evidence="1">
    <location>
        <begin position="80"/>
        <end position="90"/>
    </location>
</feature>
<reference evidence="2 3" key="1">
    <citation type="submission" date="2024-01" db="EMBL/GenBank/DDBJ databases">
        <title>Comparative genomics of Cryptococcus and Kwoniella reveals pathogenesis evolution and contrasting modes of karyotype evolution via chromosome fusion or intercentromeric recombination.</title>
        <authorList>
            <person name="Coelho M.A."/>
            <person name="David-Palma M."/>
            <person name="Shea T."/>
            <person name="Bowers K."/>
            <person name="McGinley-Smith S."/>
            <person name="Mohammad A.W."/>
            <person name="Gnirke A."/>
            <person name="Yurkov A.M."/>
            <person name="Nowrousian M."/>
            <person name="Sun S."/>
            <person name="Cuomo C.A."/>
            <person name="Heitman J."/>
        </authorList>
    </citation>
    <scope>NUCLEOTIDE SEQUENCE [LARGE SCALE GENOMIC DNA]</scope>
    <source>
        <strain evidence="2">CBS 11374</strain>
    </source>
</reference>
<feature type="compositionally biased region" description="Polar residues" evidence="1">
    <location>
        <begin position="1"/>
        <end position="29"/>
    </location>
</feature>